<protein>
    <submittedName>
        <fullName evidence="1">Uncharacterized protein</fullName>
    </submittedName>
</protein>
<dbReference type="EnsemblMetazoa" id="GAUT027830-RA">
    <property type="protein sequence ID" value="GAUT027830-PA"/>
    <property type="gene ID" value="GAUT027830"/>
</dbReference>
<accession>A0A1A9V6V5</accession>
<keyword evidence="2" id="KW-1185">Reference proteome</keyword>
<proteinExistence type="predicted"/>
<dbReference type="Proteomes" id="UP000078200">
    <property type="component" value="Unassembled WGS sequence"/>
</dbReference>
<dbReference type="AlphaFoldDB" id="A0A1A9V6V5"/>
<dbReference type="VEuPathDB" id="VectorBase:GAUT027830"/>
<name>A0A1A9V6V5_GLOAU</name>
<evidence type="ECO:0000313" key="2">
    <source>
        <dbReference type="Proteomes" id="UP000078200"/>
    </source>
</evidence>
<reference evidence="1" key="1">
    <citation type="submission" date="2020-05" db="UniProtKB">
        <authorList>
            <consortium name="EnsemblMetazoa"/>
        </authorList>
    </citation>
    <scope>IDENTIFICATION</scope>
    <source>
        <strain evidence="1">TTRI</strain>
    </source>
</reference>
<organism evidence="1 2">
    <name type="scientific">Glossina austeni</name>
    <name type="common">Savannah tsetse fly</name>
    <dbReference type="NCBI Taxonomy" id="7395"/>
    <lineage>
        <taxon>Eukaryota</taxon>
        <taxon>Metazoa</taxon>
        <taxon>Ecdysozoa</taxon>
        <taxon>Arthropoda</taxon>
        <taxon>Hexapoda</taxon>
        <taxon>Insecta</taxon>
        <taxon>Pterygota</taxon>
        <taxon>Neoptera</taxon>
        <taxon>Endopterygota</taxon>
        <taxon>Diptera</taxon>
        <taxon>Brachycera</taxon>
        <taxon>Muscomorpha</taxon>
        <taxon>Hippoboscoidea</taxon>
        <taxon>Glossinidae</taxon>
        <taxon>Glossina</taxon>
    </lineage>
</organism>
<sequence length="98" mass="11024">MHVSLGFFCKGATIRIPFEVIITGSLGLKTWGPKRTTSQDNTAVNGSLQSLRSDRLKLQKSIILKKKHKKMESQDHPVKIIVSLVEKRLARTHNVNFA</sequence>
<evidence type="ECO:0000313" key="1">
    <source>
        <dbReference type="EnsemblMetazoa" id="GAUT027830-PA"/>
    </source>
</evidence>